<evidence type="ECO:0000313" key="2">
    <source>
        <dbReference type="Proteomes" id="UP001549184"/>
    </source>
</evidence>
<comment type="caution">
    <text evidence="1">The sequence shown here is derived from an EMBL/GenBank/DDBJ whole genome shotgun (WGS) entry which is preliminary data.</text>
</comment>
<dbReference type="RefSeq" id="WP_354014615.1">
    <property type="nucleotide sequence ID" value="NZ_JBEPMU010000004.1"/>
</dbReference>
<evidence type="ECO:0000313" key="1">
    <source>
        <dbReference type="EMBL" id="MET3653224.1"/>
    </source>
</evidence>
<protein>
    <submittedName>
        <fullName evidence="1">Uncharacterized protein</fullName>
    </submittedName>
</protein>
<accession>A0ABV2JZC2</accession>
<proteinExistence type="predicted"/>
<organism evidence="1 2">
    <name type="scientific">Dyella japonica</name>
    <dbReference type="NCBI Taxonomy" id="231455"/>
    <lineage>
        <taxon>Bacteria</taxon>
        <taxon>Pseudomonadati</taxon>
        <taxon>Pseudomonadota</taxon>
        <taxon>Gammaproteobacteria</taxon>
        <taxon>Lysobacterales</taxon>
        <taxon>Rhodanobacteraceae</taxon>
        <taxon>Dyella</taxon>
    </lineage>
</organism>
<keyword evidence="2" id="KW-1185">Reference proteome</keyword>
<dbReference type="EMBL" id="JBEPMU010000004">
    <property type="protein sequence ID" value="MET3653224.1"/>
    <property type="molecule type" value="Genomic_DNA"/>
</dbReference>
<sequence>MVLFALAKYGLSEVLDLARGSGSAVWVNHGLLDIVKLGELRAEGLDLTNFVHWVDPAAAAAVRAAVEAIREHHPNQVLYVERT</sequence>
<reference evidence="1 2" key="1">
    <citation type="submission" date="2024-06" db="EMBL/GenBank/DDBJ databases">
        <title>Sorghum-associated microbial communities from plants grown in Nebraska, USA.</title>
        <authorList>
            <person name="Schachtman D."/>
        </authorList>
    </citation>
    <scope>NUCLEOTIDE SEQUENCE [LARGE SCALE GENOMIC DNA]</scope>
    <source>
        <strain evidence="1 2">1073</strain>
    </source>
</reference>
<name>A0ABV2JZC2_9GAMM</name>
<dbReference type="Proteomes" id="UP001549184">
    <property type="component" value="Unassembled WGS sequence"/>
</dbReference>
<gene>
    <name evidence="1" type="ORF">ABIC75_002960</name>
</gene>